<comment type="similarity">
    <text evidence="1">Belongs to the isochorismatase family.</text>
</comment>
<dbReference type="Proteomes" id="UP000295632">
    <property type="component" value="Unassembled WGS sequence"/>
</dbReference>
<dbReference type="InterPro" id="IPR050272">
    <property type="entry name" value="Isochorismatase-like_hydrls"/>
</dbReference>
<gene>
    <name evidence="4" type="ORF">EV213_11652</name>
</gene>
<dbReference type="EMBL" id="SNYJ01000016">
    <property type="protein sequence ID" value="TDQ36753.1"/>
    <property type="molecule type" value="Genomic_DNA"/>
</dbReference>
<accession>A0A4R6TWV5</accession>
<dbReference type="AlphaFoldDB" id="A0A4R6TWV5"/>
<feature type="domain" description="Isochorismatase-like" evidence="3">
    <location>
        <begin position="18"/>
        <end position="179"/>
    </location>
</feature>
<protein>
    <submittedName>
        <fullName evidence="4">Nicotinamidase-related amidase</fullName>
    </submittedName>
</protein>
<reference evidence="4 5" key="1">
    <citation type="submission" date="2019-03" db="EMBL/GenBank/DDBJ databases">
        <title>Genomic Encyclopedia of Type Strains, Phase IV (KMG-IV): sequencing the most valuable type-strain genomes for metagenomic binning, comparative biology and taxonomic classification.</title>
        <authorList>
            <person name="Goeker M."/>
        </authorList>
    </citation>
    <scope>NUCLEOTIDE SEQUENCE [LARGE SCALE GENOMIC DNA]</scope>
    <source>
        <strain evidence="4 5">DSM 28697</strain>
    </source>
</reference>
<dbReference type="Gene3D" id="3.40.50.850">
    <property type="entry name" value="Isochorismatase-like"/>
    <property type="match status" value="1"/>
</dbReference>
<evidence type="ECO:0000256" key="2">
    <source>
        <dbReference type="ARBA" id="ARBA00022801"/>
    </source>
</evidence>
<dbReference type="InterPro" id="IPR000868">
    <property type="entry name" value="Isochorismatase-like_dom"/>
</dbReference>
<dbReference type="GO" id="GO:0016787">
    <property type="term" value="F:hydrolase activity"/>
    <property type="evidence" value="ECO:0007669"/>
    <property type="project" value="UniProtKB-KW"/>
</dbReference>
<dbReference type="OrthoDB" id="4305745at2"/>
<organism evidence="4 5">
    <name type="scientific">Aureibacillus halotolerans</name>
    <dbReference type="NCBI Taxonomy" id="1508390"/>
    <lineage>
        <taxon>Bacteria</taxon>
        <taxon>Bacillati</taxon>
        <taxon>Bacillota</taxon>
        <taxon>Bacilli</taxon>
        <taxon>Bacillales</taxon>
        <taxon>Bacillaceae</taxon>
        <taxon>Aureibacillus</taxon>
    </lineage>
</organism>
<dbReference type="PANTHER" id="PTHR43540:SF6">
    <property type="entry name" value="ISOCHORISMATASE-LIKE DOMAIN-CONTAINING PROTEIN"/>
    <property type="match status" value="1"/>
</dbReference>
<comment type="caution">
    <text evidence="4">The sequence shown here is derived from an EMBL/GenBank/DDBJ whole genome shotgun (WGS) entry which is preliminary data.</text>
</comment>
<dbReference type="PANTHER" id="PTHR43540">
    <property type="entry name" value="PEROXYUREIDOACRYLATE/UREIDOACRYLATE AMIDOHYDROLASE-RELATED"/>
    <property type="match status" value="1"/>
</dbReference>
<dbReference type="SUPFAM" id="SSF52499">
    <property type="entry name" value="Isochorismatase-like hydrolases"/>
    <property type="match status" value="1"/>
</dbReference>
<evidence type="ECO:0000313" key="4">
    <source>
        <dbReference type="EMBL" id="TDQ36753.1"/>
    </source>
</evidence>
<evidence type="ECO:0000256" key="1">
    <source>
        <dbReference type="ARBA" id="ARBA00006336"/>
    </source>
</evidence>
<dbReference type="CDD" id="cd00431">
    <property type="entry name" value="cysteine_hydrolases"/>
    <property type="match status" value="1"/>
</dbReference>
<evidence type="ECO:0000313" key="5">
    <source>
        <dbReference type="Proteomes" id="UP000295632"/>
    </source>
</evidence>
<name>A0A4R6TWV5_9BACI</name>
<keyword evidence="2" id="KW-0378">Hydrolase</keyword>
<dbReference type="InterPro" id="IPR036380">
    <property type="entry name" value="Isochorismatase-like_sf"/>
</dbReference>
<evidence type="ECO:0000259" key="3">
    <source>
        <dbReference type="Pfam" id="PF00857"/>
    </source>
</evidence>
<sequence>MPTNKSNIIDPKDKKNVALLIIDVINDFEFEGGESLEAQMPDFIENLLAIRDAATKMQLPVIYVNDNFGKWQSDFHQLTQQILKGNSPGQPMVEALQPRENDYIVVKPKQSGFYSTPLDMLLSHLAVDTLILTGLTGDQCILFTAMDAYMRDFRLYVPDDCIITIDETIHKNAMDMIKTNLKADVSYSKDLPFWSPH</sequence>
<keyword evidence="5" id="KW-1185">Reference proteome</keyword>
<dbReference type="Pfam" id="PF00857">
    <property type="entry name" value="Isochorismatase"/>
    <property type="match status" value="1"/>
</dbReference>
<proteinExistence type="inferred from homology"/>
<dbReference type="RefSeq" id="WP_133581541.1">
    <property type="nucleotide sequence ID" value="NZ_SNYJ01000016.1"/>
</dbReference>